<evidence type="ECO:0000313" key="2">
    <source>
        <dbReference type="EMBL" id="OGE88469.1"/>
    </source>
</evidence>
<evidence type="ECO:0000313" key="3">
    <source>
        <dbReference type="Proteomes" id="UP000178377"/>
    </source>
</evidence>
<feature type="compositionally biased region" description="Basic and acidic residues" evidence="1">
    <location>
        <begin position="23"/>
        <end position="42"/>
    </location>
</feature>
<comment type="caution">
    <text evidence="2">The sequence shown here is derived from an EMBL/GenBank/DDBJ whole genome shotgun (WGS) entry which is preliminary data.</text>
</comment>
<organism evidence="2 3">
    <name type="scientific">Candidatus Doudnabacteria bacterium RIFCSPHIGHO2_01_FULL_50_11</name>
    <dbReference type="NCBI Taxonomy" id="1817828"/>
    <lineage>
        <taxon>Bacteria</taxon>
        <taxon>Candidatus Doudnaibacteriota</taxon>
    </lineage>
</organism>
<proteinExistence type="predicted"/>
<dbReference type="STRING" id="1817828.A2722_01045"/>
<feature type="region of interest" description="Disordered" evidence="1">
    <location>
        <begin position="1"/>
        <end position="49"/>
    </location>
</feature>
<accession>A0A1F5PEW8</accession>
<dbReference type="AlphaFoldDB" id="A0A1F5PEW8"/>
<sequence>MRLEVEGGPQYKLFPEPGPLESGTKKTSEKIESKPKTLEPESKTNAPYELAPTPCQYCGDSGLCNFCERGKKETAEFIRRTRERMRK</sequence>
<gene>
    <name evidence="2" type="ORF">A2722_01045</name>
</gene>
<dbReference type="EMBL" id="MFEO01000033">
    <property type="protein sequence ID" value="OGE88469.1"/>
    <property type="molecule type" value="Genomic_DNA"/>
</dbReference>
<protein>
    <submittedName>
        <fullName evidence="2">Uncharacterized protein</fullName>
    </submittedName>
</protein>
<evidence type="ECO:0000256" key="1">
    <source>
        <dbReference type="SAM" id="MobiDB-lite"/>
    </source>
</evidence>
<reference evidence="2 3" key="1">
    <citation type="journal article" date="2016" name="Nat. Commun.">
        <title>Thousands of microbial genomes shed light on interconnected biogeochemical processes in an aquifer system.</title>
        <authorList>
            <person name="Anantharaman K."/>
            <person name="Brown C.T."/>
            <person name="Hug L.A."/>
            <person name="Sharon I."/>
            <person name="Castelle C.J."/>
            <person name="Probst A.J."/>
            <person name="Thomas B.C."/>
            <person name="Singh A."/>
            <person name="Wilkins M.J."/>
            <person name="Karaoz U."/>
            <person name="Brodie E.L."/>
            <person name="Williams K.H."/>
            <person name="Hubbard S.S."/>
            <person name="Banfield J.F."/>
        </authorList>
    </citation>
    <scope>NUCLEOTIDE SEQUENCE [LARGE SCALE GENOMIC DNA]</scope>
</reference>
<name>A0A1F5PEW8_9BACT</name>
<dbReference type="Proteomes" id="UP000178377">
    <property type="component" value="Unassembled WGS sequence"/>
</dbReference>